<keyword evidence="3" id="KW-1185">Reference proteome</keyword>
<protein>
    <submittedName>
        <fullName evidence="2">Uncharacterized protein</fullName>
    </submittedName>
</protein>
<name>A0AAV6P7Z1_9ROSI</name>
<dbReference type="EMBL" id="JAGKQH010000001">
    <property type="protein sequence ID" value="KAG6607453.1"/>
    <property type="molecule type" value="Genomic_DNA"/>
</dbReference>
<sequence>MKKKTKTKKKKKKKREEGKLEGDDEAKERRMAGSKTGKEGKERRRRQRQRQVHDAMQCCAWKDRTKGQPKISAVKISGTNQQEIVWAIQQWRYQ</sequence>
<reference evidence="2 3" key="1">
    <citation type="journal article" date="2021" name="Hortic Res">
        <title>The domestication of Cucurbita argyrosperma as revealed by the genome of its wild relative.</title>
        <authorList>
            <person name="Barrera-Redondo J."/>
            <person name="Sanchez-de la Vega G."/>
            <person name="Aguirre-Liguori J.A."/>
            <person name="Castellanos-Morales G."/>
            <person name="Gutierrez-Guerrero Y.T."/>
            <person name="Aguirre-Dugua X."/>
            <person name="Aguirre-Planter E."/>
            <person name="Tenaillon M.I."/>
            <person name="Lira-Saade R."/>
            <person name="Eguiarte L.E."/>
        </authorList>
    </citation>
    <scope>NUCLEOTIDE SEQUENCE [LARGE SCALE GENOMIC DNA]</scope>
    <source>
        <strain evidence="2">JBR-2021</strain>
    </source>
</reference>
<accession>A0AAV6P7Z1</accession>
<feature type="compositionally biased region" description="Basic residues" evidence="1">
    <location>
        <begin position="1"/>
        <end position="14"/>
    </location>
</feature>
<feature type="region of interest" description="Disordered" evidence="1">
    <location>
        <begin position="1"/>
        <end position="57"/>
    </location>
</feature>
<dbReference type="Proteomes" id="UP000685013">
    <property type="component" value="Chromosome 1"/>
</dbReference>
<organism evidence="2 3">
    <name type="scientific">Cucurbita argyrosperma subsp. sororia</name>
    <dbReference type="NCBI Taxonomy" id="37648"/>
    <lineage>
        <taxon>Eukaryota</taxon>
        <taxon>Viridiplantae</taxon>
        <taxon>Streptophyta</taxon>
        <taxon>Embryophyta</taxon>
        <taxon>Tracheophyta</taxon>
        <taxon>Spermatophyta</taxon>
        <taxon>Magnoliopsida</taxon>
        <taxon>eudicotyledons</taxon>
        <taxon>Gunneridae</taxon>
        <taxon>Pentapetalae</taxon>
        <taxon>rosids</taxon>
        <taxon>fabids</taxon>
        <taxon>Cucurbitales</taxon>
        <taxon>Cucurbitaceae</taxon>
        <taxon>Cucurbiteae</taxon>
        <taxon>Cucurbita</taxon>
    </lineage>
</organism>
<evidence type="ECO:0000313" key="2">
    <source>
        <dbReference type="EMBL" id="KAG6607453.1"/>
    </source>
</evidence>
<gene>
    <name evidence="2" type="ORF">SDJN03_00795</name>
</gene>
<feature type="compositionally biased region" description="Basic and acidic residues" evidence="1">
    <location>
        <begin position="15"/>
        <end position="42"/>
    </location>
</feature>
<feature type="non-terminal residue" evidence="2">
    <location>
        <position position="1"/>
    </location>
</feature>
<evidence type="ECO:0000256" key="1">
    <source>
        <dbReference type="SAM" id="MobiDB-lite"/>
    </source>
</evidence>
<comment type="caution">
    <text evidence="2">The sequence shown here is derived from an EMBL/GenBank/DDBJ whole genome shotgun (WGS) entry which is preliminary data.</text>
</comment>
<dbReference type="AlphaFoldDB" id="A0AAV6P7Z1"/>
<proteinExistence type="predicted"/>
<evidence type="ECO:0000313" key="3">
    <source>
        <dbReference type="Proteomes" id="UP000685013"/>
    </source>
</evidence>